<comment type="similarity">
    <text evidence="3">Belongs to the AB hydrolase superfamily. MenH family.</text>
</comment>
<dbReference type="GO" id="GO:0070205">
    <property type="term" value="F:2-succinyl-6-hydroxy-2,4-cyclohexadiene-1-carboxylate synthase activity"/>
    <property type="evidence" value="ECO:0007669"/>
    <property type="project" value="UniProtKB-EC"/>
</dbReference>
<evidence type="ECO:0000256" key="1">
    <source>
        <dbReference type="ARBA" id="ARBA00022428"/>
    </source>
</evidence>
<comment type="pathway">
    <text evidence="3">Quinol/quinone metabolism; 1,4-dihydroxy-2-naphthoate biosynthesis; 1,4-dihydroxy-2-naphthoate from chorismate: step 3/7.</text>
</comment>
<comment type="subunit">
    <text evidence="3">Monomer.</text>
</comment>
<evidence type="ECO:0000313" key="6">
    <source>
        <dbReference type="Proteomes" id="UP001357223"/>
    </source>
</evidence>
<dbReference type="Pfam" id="PF00561">
    <property type="entry name" value="Abhydrolase_1"/>
    <property type="match status" value="1"/>
</dbReference>
<dbReference type="InterPro" id="IPR029058">
    <property type="entry name" value="AB_hydrolase_fold"/>
</dbReference>
<name>A0ABZ2CE23_9BACI</name>
<dbReference type="HAMAP" id="MF_01660">
    <property type="entry name" value="MenH"/>
    <property type="match status" value="1"/>
</dbReference>
<comment type="function">
    <text evidence="3">Catalyzes a proton abstraction reaction that results in 2,5-elimination of pyruvate from 2-succinyl-5-enolpyruvyl-6-hydroxy-3-cyclohexene-1-carboxylate (SEPHCHC) and the formation of 2-succinyl-6-hydroxy-2,4-cyclohexadiene-1-carboxylate (SHCHC).</text>
</comment>
<keyword evidence="2 3" id="KW-0456">Lyase</keyword>
<gene>
    <name evidence="3 5" type="primary">menH</name>
    <name evidence="5" type="ORF">R4Z09_23775</name>
</gene>
<feature type="domain" description="AB hydrolase-1" evidence="4">
    <location>
        <begin position="20"/>
        <end position="254"/>
    </location>
</feature>
<dbReference type="InterPro" id="IPR000073">
    <property type="entry name" value="AB_hydrolase_1"/>
</dbReference>
<keyword evidence="6" id="KW-1185">Reference proteome</keyword>
<evidence type="ECO:0000259" key="4">
    <source>
        <dbReference type="Pfam" id="PF00561"/>
    </source>
</evidence>
<dbReference type="InterPro" id="IPR022485">
    <property type="entry name" value="SHCHC_synthase_MenH"/>
</dbReference>
<evidence type="ECO:0000313" key="5">
    <source>
        <dbReference type="EMBL" id="WVX80272.1"/>
    </source>
</evidence>
<dbReference type="PANTHER" id="PTHR42916">
    <property type="entry name" value="2-SUCCINYL-5-ENOLPYRUVYL-6-HYDROXY-3-CYCLOHEXENE-1-CARBOXYLATE SYNTHASE"/>
    <property type="match status" value="1"/>
</dbReference>
<dbReference type="NCBIfam" id="TIGR03695">
    <property type="entry name" value="menH_SHCHC"/>
    <property type="match status" value="1"/>
</dbReference>
<dbReference type="Gene3D" id="3.40.50.1820">
    <property type="entry name" value="alpha/beta hydrolase"/>
    <property type="match status" value="1"/>
</dbReference>
<sequence>MNVTIDGIHYHVESIGEGFPLLLLHGFTGDSTTWKPFFSQWSKDHKVIAVDIIGHGKSASPKDVQRYESVSVSKDIRKILDQLEIGKADVLGYSMGGRLALSFSFLYPEYVHKLILESASPGLASEEERETRRIQDENLSRFIQENGIESFVKYWGNIPLFSTQKKMPIHKQQEIRKQRLQNSVIGLSNSLLGMGTGAQPSWWDKLQELEIETLLLTGDQDQKFCLIADKMVKMMKHAQWKNIKESGHAIHVEQPEKFGTIVSEFLSNF</sequence>
<evidence type="ECO:0000256" key="3">
    <source>
        <dbReference type="HAMAP-Rule" id="MF_01660"/>
    </source>
</evidence>
<keyword evidence="1 3" id="KW-0474">Menaquinone biosynthesis</keyword>
<evidence type="ECO:0000256" key="2">
    <source>
        <dbReference type="ARBA" id="ARBA00023239"/>
    </source>
</evidence>
<dbReference type="Proteomes" id="UP001357223">
    <property type="component" value="Chromosome"/>
</dbReference>
<dbReference type="SUPFAM" id="SSF53474">
    <property type="entry name" value="alpha/beta-Hydrolases"/>
    <property type="match status" value="1"/>
</dbReference>
<protein>
    <recommendedName>
        <fullName evidence="3">Putative 2-succinyl-6-hydroxy-2,4-cyclohexadiene-1-carboxylate synthase</fullName>
        <shortName evidence="3">SHCHC synthase</shortName>
        <ecNumber evidence="3">4.2.99.20</ecNumber>
    </recommendedName>
</protein>
<comment type="pathway">
    <text evidence="3">Quinol/quinone metabolism; menaquinone biosynthesis.</text>
</comment>
<comment type="catalytic activity">
    <reaction evidence="3">
        <text>5-enolpyruvoyl-6-hydroxy-2-succinyl-cyclohex-3-ene-1-carboxylate = (1R,6R)-6-hydroxy-2-succinyl-cyclohexa-2,4-diene-1-carboxylate + pyruvate</text>
        <dbReference type="Rhea" id="RHEA:25597"/>
        <dbReference type="ChEBI" id="CHEBI:15361"/>
        <dbReference type="ChEBI" id="CHEBI:58689"/>
        <dbReference type="ChEBI" id="CHEBI:58818"/>
        <dbReference type="EC" id="4.2.99.20"/>
    </reaction>
</comment>
<organism evidence="5 6">
    <name type="scientific">Niallia oryzisoli</name>
    <dbReference type="NCBI Taxonomy" id="1737571"/>
    <lineage>
        <taxon>Bacteria</taxon>
        <taxon>Bacillati</taxon>
        <taxon>Bacillota</taxon>
        <taxon>Bacilli</taxon>
        <taxon>Bacillales</taxon>
        <taxon>Bacillaceae</taxon>
        <taxon>Niallia</taxon>
    </lineage>
</organism>
<dbReference type="EMBL" id="CP137640">
    <property type="protein sequence ID" value="WVX80272.1"/>
    <property type="molecule type" value="Genomic_DNA"/>
</dbReference>
<dbReference type="PANTHER" id="PTHR42916:SF1">
    <property type="entry name" value="PROTEIN PHYLLO, CHLOROPLASTIC"/>
    <property type="match status" value="1"/>
</dbReference>
<accession>A0ABZ2CE23</accession>
<reference evidence="5 6" key="1">
    <citation type="submission" date="2023-10" db="EMBL/GenBank/DDBJ databases">
        <title>Niallia locisalis sp.nov. isolated from a salt pond sample.</title>
        <authorList>
            <person name="Li X.-J."/>
            <person name="Dong L."/>
        </authorList>
    </citation>
    <scope>NUCLEOTIDE SEQUENCE [LARGE SCALE GENOMIC DNA]</scope>
    <source>
        <strain evidence="5 6">DSM 29761</strain>
    </source>
</reference>
<dbReference type="PRINTS" id="PR00111">
    <property type="entry name" value="ABHYDROLASE"/>
</dbReference>
<dbReference type="EC" id="4.2.99.20" evidence="3"/>
<proteinExistence type="inferred from homology"/>
<dbReference type="RefSeq" id="WP_338449201.1">
    <property type="nucleotide sequence ID" value="NZ_CP137640.1"/>
</dbReference>